<protein>
    <submittedName>
        <fullName evidence="2">Uncharacterized protein</fullName>
    </submittedName>
</protein>
<sequence length="124" mass="12765">MPGPREHSLKIAASGTLSELRGSGRSLPALLRVAEPLREGGDVWGHTQFGVDGEHRRGRARFWNCAGSGAAGHDVGGRGGEGPAGEDSGAGARGCKHAPPLPGGAVDFVRQAKRAIRPRAPEST</sequence>
<comment type="caution">
    <text evidence="2">The sequence shown here is derived from an EMBL/GenBank/DDBJ whole genome shotgun (WGS) entry which is preliminary data.</text>
</comment>
<dbReference type="Proteomes" id="UP001222325">
    <property type="component" value="Unassembled WGS sequence"/>
</dbReference>
<dbReference type="EMBL" id="JARJCN010000020">
    <property type="protein sequence ID" value="KAJ7091425.1"/>
    <property type="molecule type" value="Genomic_DNA"/>
</dbReference>
<accession>A0AAD6U8K9</accession>
<evidence type="ECO:0000313" key="2">
    <source>
        <dbReference type="EMBL" id="KAJ7091425.1"/>
    </source>
</evidence>
<name>A0AAD6U8K9_9AGAR</name>
<feature type="region of interest" description="Disordered" evidence="1">
    <location>
        <begin position="69"/>
        <end position="104"/>
    </location>
</feature>
<proteinExistence type="predicted"/>
<organism evidence="2 3">
    <name type="scientific">Mycena belliarum</name>
    <dbReference type="NCBI Taxonomy" id="1033014"/>
    <lineage>
        <taxon>Eukaryota</taxon>
        <taxon>Fungi</taxon>
        <taxon>Dikarya</taxon>
        <taxon>Basidiomycota</taxon>
        <taxon>Agaricomycotina</taxon>
        <taxon>Agaricomycetes</taxon>
        <taxon>Agaricomycetidae</taxon>
        <taxon>Agaricales</taxon>
        <taxon>Marasmiineae</taxon>
        <taxon>Mycenaceae</taxon>
        <taxon>Mycena</taxon>
    </lineage>
</organism>
<gene>
    <name evidence="2" type="ORF">B0H15DRAFT_799894</name>
</gene>
<dbReference type="AlphaFoldDB" id="A0AAD6U8K9"/>
<reference evidence="2" key="1">
    <citation type="submission" date="2023-03" db="EMBL/GenBank/DDBJ databases">
        <title>Massive genome expansion in bonnet fungi (Mycena s.s.) driven by repeated elements and novel gene families across ecological guilds.</title>
        <authorList>
            <consortium name="Lawrence Berkeley National Laboratory"/>
            <person name="Harder C.B."/>
            <person name="Miyauchi S."/>
            <person name="Viragh M."/>
            <person name="Kuo A."/>
            <person name="Thoen E."/>
            <person name="Andreopoulos B."/>
            <person name="Lu D."/>
            <person name="Skrede I."/>
            <person name="Drula E."/>
            <person name="Henrissat B."/>
            <person name="Morin E."/>
            <person name="Kohler A."/>
            <person name="Barry K."/>
            <person name="LaButti K."/>
            <person name="Morin E."/>
            <person name="Salamov A."/>
            <person name="Lipzen A."/>
            <person name="Mereny Z."/>
            <person name="Hegedus B."/>
            <person name="Baldrian P."/>
            <person name="Stursova M."/>
            <person name="Weitz H."/>
            <person name="Taylor A."/>
            <person name="Grigoriev I.V."/>
            <person name="Nagy L.G."/>
            <person name="Martin F."/>
            <person name="Kauserud H."/>
        </authorList>
    </citation>
    <scope>NUCLEOTIDE SEQUENCE</scope>
    <source>
        <strain evidence="2">CBHHK173m</strain>
    </source>
</reference>
<evidence type="ECO:0000313" key="3">
    <source>
        <dbReference type="Proteomes" id="UP001222325"/>
    </source>
</evidence>
<keyword evidence="3" id="KW-1185">Reference proteome</keyword>
<evidence type="ECO:0000256" key="1">
    <source>
        <dbReference type="SAM" id="MobiDB-lite"/>
    </source>
</evidence>